<dbReference type="SUPFAM" id="SSF52047">
    <property type="entry name" value="RNI-like"/>
    <property type="match status" value="1"/>
</dbReference>
<dbReference type="Gene3D" id="3.80.10.10">
    <property type="entry name" value="Ribonuclease Inhibitor"/>
    <property type="match status" value="1"/>
</dbReference>
<proteinExistence type="predicted"/>
<dbReference type="AlphaFoldDB" id="A0AAD7GEA5"/>
<dbReference type="Proteomes" id="UP001221757">
    <property type="component" value="Unassembled WGS sequence"/>
</dbReference>
<name>A0AAD7GEA5_MYCRO</name>
<protein>
    <recommendedName>
        <fullName evidence="3">F-box domain-containing protein</fullName>
    </recommendedName>
</protein>
<dbReference type="InterPro" id="IPR032675">
    <property type="entry name" value="LRR_dom_sf"/>
</dbReference>
<evidence type="ECO:0000313" key="2">
    <source>
        <dbReference type="Proteomes" id="UP001221757"/>
    </source>
</evidence>
<reference evidence="1" key="1">
    <citation type="submission" date="2023-03" db="EMBL/GenBank/DDBJ databases">
        <title>Massive genome expansion in bonnet fungi (Mycena s.s.) driven by repeated elements and novel gene families across ecological guilds.</title>
        <authorList>
            <consortium name="Lawrence Berkeley National Laboratory"/>
            <person name="Harder C.B."/>
            <person name="Miyauchi S."/>
            <person name="Viragh M."/>
            <person name="Kuo A."/>
            <person name="Thoen E."/>
            <person name="Andreopoulos B."/>
            <person name="Lu D."/>
            <person name="Skrede I."/>
            <person name="Drula E."/>
            <person name="Henrissat B."/>
            <person name="Morin E."/>
            <person name="Kohler A."/>
            <person name="Barry K."/>
            <person name="LaButti K."/>
            <person name="Morin E."/>
            <person name="Salamov A."/>
            <person name="Lipzen A."/>
            <person name="Mereny Z."/>
            <person name="Hegedus B."/>
            <person name="Baldrian P."/>
            <person name="Stursova M."/>
            <person name="Weitz H."/>
            <person name="Taylor A."/>
            <person name="Grigoriev I.V."/>
            <person name="Nagy L.G."/>
            <person name="Martin F."/>
            <person name="Kauserud H."/>
        </authorList>
    </citation>
    <scope>NUCLEOTIDE SEQUENCE</scope>
    <source>
        <strain evidence="1">CBHHK067</strain>
    </source>
</reference>
<keyword evidence="2" id="KW-1185">Reference proteome</keyword>
<dbReference type="EMBL" id="JARKIE010000092">
    <property type="protein sequence ID" value="KAJ7686952.1"/>
    <property type="molecule type" value="Genomic_DNA"/>
</dbReference>
<evidence type="ECO:0000313" key="1">
    <source>
        <dbReference type="EMBL" id="KAJ7686952.1"/>
    </source>
</evidence>
<evidence type="ECO:0008006" key="3">
    <source>
        <dbReference type="Google" id="ProtNLM"/>
    </source>
</evidence>
<comment type="caution">
    <text evidence="1">The sequence shown here is derived from an EMBL/GenBank/DDBJ whole genome shotgun (WGS) entry which is preliminary data.</text>
</comment>
<sequence>MPAFPSTENSRGSSVMAETPRGIFSLPAELICAIFCFTCAQSESSSLARTPPPVHTLTRVCRFWRDVSHELSELWTDIRIFHCRSGQLESVSEYLRRSGTLSLDVCFDVGVSNRQLANFWPVILKIWAVAPRWRQLRIITTTANFRDMQFNVGCKAAPWLEHLELRVSGGASSTASAFSFGSTPLLKALILNGTGMHSSEPSSFVGQLETLDFSFSPSADLITQLADAFDASSEHIHAISPLRHLTLRGTPPPSGALNLPMFCLAPLLEELSLSALTHASWQTFCDSLTGRAFPALRALTLTSVEANNLPVHLSSAFPGLLLALFKTGPDFWPALHTLTLDNANYRALCAFVEARTAAGHPLAFLEVDSPQSIDASSLQWLQRHVKGFKRTPRAR</sequence>
<organism evidence="1 2">
    <name type="scientific">Mycena rosella</name>
    <name type="common">Pink bonnet</name>
    <name type="synonym">Agaricus rosellus</name>
    <dbReference type="NCBI Taxonomy" id="1033263"/>
    <lineage>
        <taxon>Eukaryota</taxon>
        <taxon>Fungi</taxon>
        <taxon>Dikarya</taxon>
        <taxon>Basidiomycota</taxon>
        <taxon>Agaricomycotina</taxon>
        <taxon>Agaricomycetes</taxon>
        <taxon>Agaricomycetidae</taxon>
        <taxon>Agaricales</taxon>
        <taxon>Marasmiineae</taxon>
        <taxon>Mycenaceae</taxon>
        <taxon>Mycena</taxon>
    </lineage>
</organism>
<accession>A0AAD7GEA5</accession>
<gene>
    <name evidence="1" type="ORF">B0H17DRAFT_1071034</name>
</gene>